<dbReference type="OrthoDB" id="673374at2759"/>
<dbReference type="EMBL" id="LFYR01001978">
    <property type="protein sequence ID" value="KMZ58100.1"/>
    <property type="molecule type" value="Genomic_DNA"/>
</dbReference>
<dbReference type="Proteomes" id="UP000036987">
    <property type="component" value="Unassembled WGS sequence"/>
</dbReference>
<comment type="caution">
    <text evidence="3">The sequence shown here is derived from an EMBL/GenBank/DDBJ whole genome shotgun (WGS) entry which is preliminary data.</text>
</comment>
<evidence type="ECO:0008006" key="5">
    <source>
        <dbReference type="Google" id="ProtNLM"/>
    </source>
</evidence>
<dbReference type="AlphaFoldDB" id="A0A0K9NQ78"/>
<dbReference type="OMA" id="ENRQWSE"/>
<dbReference type="Pfam" id="PF05003">
    <property type="entry name" value="DUF668"/>
    <property type="match status" value="1"/>
</dbReference>
<dbReference type="Pfam" id="PF11961">
    <property type="entry name" value="DUF3475"/>
    <property type="match status" value="1"/>
</dbReference>
<feature type="domain" description="DUF668" evidence="1">
    <location>
        <begin position="321"/>
        <end position="418"/>
    </location>
</feature>
<dbReference type="InterPro" id="IPR021864">
    <property type="entry name" value="DUF3475"/>
</dbReference>
<gene>
    <name evidence="3" type="ORF">ZOSMA_7G01310</name>
</gene>
<evidence type="ECO:0000313" key="4">
    <source>
        <dbReference type="Proteomes" id="UP000036987"/>
    </source>
</evidence>
<reference evidence="4" key="1">
    <citation type="journal article" date="2016" name="Nature">
        <title>The genome of the seagrass Zostera marina reveals angiosperm adaptation to the sea.</title>
        <authorList>
            <person name="Olsen J.L."/>
            <person name="Rouze P."/>
            <person name="Verhelst B."/>
            <person name="Lin Y.-C."/>
            <person name="Bayer T."/>
            <person name="Collen J."/>
            <person name="Dattolo E."/>
            <person name="De Paoli E."/>
            <person name="Dittami S."/>
            <person name="Maumus F."/>
            <person name="Michel G."/>
            <person name="Kersting A."/>
            <person name="Lauritano C."/>
            <person name="Lohaus R."/>
            <person name="Toepel M."/>
            <person name="Tonon T."/>
            <person name="Vanneste K."/>
            <person name="Amirebrahimi M."/>
            <person name="Brakel J."/>
            <person name="Bostroem C."/>
            <person name="Chovatia M."/>
            <person name="Grimwood J."/>
            <person name="Jenkins J.W."/>
            <person name="Jueterbock A."/>
            <person name="Mraz A."/>
            <person name="Stam W.T."/>
            <person name="Tice H."/>
            <person name="Bornberg-Bauer E."/>
            <person name="Green P.J."/>
            <person name="Pearson G.A."/>
            <person name="Procaccini G."/>
            <person name="Duarte C.M."/>
            <person name="Schmutz J."/>
            <person name="Reusch T.B.H."/>
            <person name="Van de Peer Y."/>
        </authorList>
    </citation>
    <scope>NUCLEOTIDE SEQUENCE [LARGE SCALE GENOMIC DNA]</scope>
    <source>
        <strain evidence="4">cv. Finnish</strain>
    </source>
</reference>
<keyword evidence="4" id="KW-1185">Reference proteome</keyword>
<evidence type="ECO:0000259" key="2">
    <source>
        <dbReference type="Pfam" id="PF11961"/>
    </source>
</evidence>
<dbReference type="InterPro" id="IPR007700">
    <property type="entry name" value="DUF668"/>
</dbReference>
<evidence type="ECO:0000259" key="1">
    <source>
        <dbReference type="Pfam" id="PF05003"/>
    </source>
</evidence>
<dbReference type="PANTHER" id="PTHR31371:SF13">
    <property type="entry name" value="OS05G0457600 PROTEIN"/>
    <property type="match status" value="1"/>
</dbReference>
<sequence>MVMVPKKTWLSGVKKRLDVPHDQQASLGILAFETARTMSRLVSLHRSLSESEILNLRHDVMRSPGVAYLNSTNQLFLLRLAAADMVDELDHAADAIVRLSDRAGRNSRLREFQILKSGFGRGVDYSGTGLRLGGFSANEMDKKVKTMEKYIFSTSNLHEAMEKLAEMEASERKLQQWTNNSGPMAPSTGSGSPPGADVFLKKLAAQKKTVRKIQRDALWGQSFESITDLMAKAALTIFAKICYVFSMYVPNLPTCSVADRQGKYRIINKNNDTIHPNYSSGPLDRPPVNGPILIRNSGPLFYPRAEFSKWAAKTLEPEPNTVGDSGLAIRYADVIIAARKMVMAPEMVGEDSRMTLYRMLPNGIRKAVRAKMRGNRMTMTDRGSSSDCRNDEDTLMAEGWREAAMRILEWLAPMANDTSTWQLEKSCERKRLYDPTAVVNKKVFALQTLLFSDKEKTEAAIVEVLVGLCCVCRYNGMGRIDDSD</sequence>
<organism evidence="3 4">
    <name type="scientific">Zostera marina</name>
    <name type="common">Eelgrass</name>
    <dbReference type="NCBI Taxonomy" id="29655"/>
    <lineage>
        <taxon>Eukaryota</taxon>
        <taxon>Viridiplantae</taxon>
        <taxon>Streptophyta</taxon>
        <taxon>Embryophyta</taxon>
        <taxon>Tracheophyta</taxon>
        <taxon>Spermatophyta</taxon>
        <taxon>Magnoliopsida</taxon>
        <taxon>Liliopsida</taxon>
        <taxon>Zosteraceae</taxon>
        <taxon>Zostera</taxon>
    </lineage>
</organism>
<name>A0A0K9NQ78_ZOSMR</name>
<proteinExistence type="predicted"/>
<feature type="domain" description="DUF3475" evidence="2">
    <location>
        <begin position="29"/>
        <end position="85"/>
    </location>
</feature>
<dbReference type="PANTHER" id="PTHR31371">
    <property type="entry name" value="BNAC09G50660D PROTEIN"/>
    <property type="match status" value="1"/>
</dbReference>
<evidence type="ECO:0000313" key="3">
    <source>
        <dbReference type="EMBL" id="KMZ58100.1"/>
    </source>
</evidence>
<dbReference type="GO" id="GO:0045927">
    <property type="term" value="P:positive regulation of growth"/>
    <property type="evidence" value="ECO:0007669"/>
    <property type="project" value="InterPro"/>
</dbReference>
<protein>
    <recommendedName>
        <fullName evidence="5">Avr9/Cf-9 rapidly elicited protein 137</fullName>
    </recommendedName>
</protein>
<accession>A0A0K9NQ78</accession>